<dbReference type="RefSeq" id="WP_092609373.1">
    <property type="nucleotide sequence ID" value="NZ_FNHU01000005.1"/>
</dbReference>
<evidence type="ECO:0000313" key="1">
    <source>
        <dbReference type="EMBL" id="SDM66603.1"/>
    </source>
</evidence>
<evidence type="ECO:0008006" key="3">
    <source>
        <dbReference type="Google" id="ProtNLM"/>
    </source>
</evidence>
<organism evidence="1 2">
    <name type="scientific">Actinomyces ruminicola</name>
    <dbReference type="NCBI Taxonomy" id="332524"/>
    <lineage>
        <taxon>Bacteria</taxon>
        <taxon>Bacillati</taxon>
        <taxon>Actinomycetota</taxon>
        <taxon>Actinomycetes</taxon>
        <taxon>Actinomycetales</taxon>
        <taxon>Actinomycetaceae</taxon>
        <taxon>Actinomyces</taxon>
    </lineage>
</organism>
<sequence>MDTIPAPPPLPTIDFAYAGRPSRARATDTRVQISPGVTLLPTPGQTVWAQQREVGLARCAAAVNSARSAVALTHEAAALVHGLWLRRGETDIRIAVPTKPKRTRQPLAPIAFADGELPHPSGAGRAVSLRRRRSRLQAGDVEVVNGLPVTSLLRTAVDCAFDLPARESITIVDSAVRALCRPDRFHPQQARAKWERVRPQLLAAVEAEGPRRGAVRARAVAAMASPFSESPGESLTRRLVVALGLPEPELQYEILLEADGGQRFLDLAWPDLRLAIEFDGRSKYSVNDDIWEEKLRQDAIGAMGWSFIRVTYADLNDEERLASRVMKHMPPSVTLHARRVPGLWE</sequence>
<reference evidence="1 2" key="1">
    <citation type="submission" date="2016-10" db="EMBL/GenBank/DDBJ databases">
        <authorList>
            <person name="de Groot N.N."/>
        </authorList>
    </citation>
    <scope>NUCLEOTIDE SEQUENCE [LARGE SCALE GENOMIC DNA]</scope>
    <source>
        <strain evidence="1 2">KPR-7B</strain>
    </source>
</reference>
<accession>A0A1G9V3E3</accession>
<protein>
    <recommendedName>
        <fullName evidence="3">Transcriptional regulator, AbiEi antitoxin, Type IV TA system</fullName>
    </recommendedName>
</protein>
<dbReference type="EMBL" id="FNHU01000005">
    <property type="protein sequence ID" value="SDM66603.1"/>
    <property type="molecule type" value="Genomic_DNA"/>
</dbReference>
<proteinExistence type="predicted"/>
<dbReference type="Proteomes" id="UP000199671">
    <property type="component" value="Unassembled WGS sequence"/>
</dbReference>
<dbReference type="AlphaFoldDB" id="A0A1G9V3E3"/>
<dbReference type="Gene3D" id="3.40.960.10">
    <property type="entry name" value="VSR Endonuclease"/>
    <property type="match status" value="1"/>
</dbReference>
<evidence type="ECO:0000313" key="2">
    <source>
        <dbReference type="Proteomes" id="UP000199671"/>
    </source>
</evidence>
<dbReference type="OrthoDB" id="3258696at2"/>
<name>A0A1G9V3E3_9ACTO</name>
<gene>
    <name evidence="1" type="ORF">SAMN04487766_10583</name>
</gene>